<dbReference type="FunFam" id="3.40.720.10:FF:000064">
    <property type="entry name" value="Probable acid phosphatase Pho610"/>
    <property type="match status" value="1"/>
</dbReference>
<dbReference type="AlphaFoldDB" id="A0A8K0IZY2"/>
<evidence type="ECO:0000313" key="3">
    <source>
        <dbReference type="EMBL" id="KAG5913172.1"/>
    </source>
</evidence>
<keyword evidence="4" id="KW-1185">Reference proteome</keyword>
<sequence length="426" mass="48064">MMLFKTTAGLLAAAAAVAARWHRPPRPRIGGWETKYTATPVADVAEAAATAKTSSPVSHIRGKAFDRFVIIYFENQNYDKAYGDPNFKWFADKGITLSNYFAVTHPSQPNYMASIAGDYFGMQNDHFLRAPPNVSTVIDLLDAGGVSWGHYQEDMPYSGFEGKKFKNHKNHANDYVRKHNPAIMHDSVTYSEERLSQIKNLSMTDTSRSMFHRDLKNNKLPQWMFITPNMTSDGHDSSVTKAGTWCRTFLEPLLHNENFMQKTLVLITWDENEKYADRNNILAILLGDAVPAKLRGSEDKTFYTHYSEIASVSANWNLPTLGRWDVGANVYRLVAEKTGDALREWCSPEKLQAMYWNWSYAGAFNEDGGNRVWPKPNLALDESHHGRPILPAIKATWAGSDAPTYYEDSIEVPDGLHPPRGYTPKS</sequence>
<comment type="caution">
    <text evidence="3">The sequence shown here is derived from an EMBL/GenBank/DDBJ whole genome shotgun (WGS) entry which is preliminary data.</text>
</comment>
<protein>
    <recommendedName>
        <fullName evidence="5">Acid phosphatase</fullName>
    </recommendedName>
</protein>
<dbReference type="Gene3D" id="3.40.720.10">
    <property type="entry name" value="Alkaline Phosphatase, subunit A"/>
    <property type="match status" value="1"/>
</dbReference>
<proteinExistence type="predicted"/>
<organism evidence="3 4">
    <name type="scientific">Claviceps africana</name>
    <dbReference type="NCBI Taxonomy" id="83212"/>
    <lineage>
        <taxon>Eukaryota</taxon>
        <taxon>Fungi</taxon>
        <taxon>Dikarya</taxon>
        <taxon>Ascomycota</taxon>
        <taxon>Pezizomycotina</taxon>
        <taxon>Sordariomycetes</taxon>
        <taxon>Hypocreomycetidae</taxon>
        <taxon>Hypocreales</taxon>
        <taxon>Clavicipitaceae</taxon>
        <taxon>Claviceps</taxon>
    </lineage>
</organism>
<dbReference type="EMBL" id="SRPY01001416">
    <property type="protein sequence ID" value="KAG5913172.1"/>
    <property type="molecule type" value="Genomic_DNA"/>
</dbReference>
<feature type="signal peptide" evidence="2">
    <location>
        <begin position="1"/>
        <end position="19"/>
    </location>
</feature>
<dbReference type="InterPro" id="IPR007312">
    <property type="entry name" value="Phosphoesterase"/>
</dbReference>
<accession>A0A8K0IZY2</accession>
<dbReference type="InterPro" id="IPR017850">
    <property type="entry name" value="Alkaline_phosphatase_core_sf"/>
</dbReference>
<keyword evidence="2" id="KW-0732">Signal</keyword>
<keyword evidence="1" id="KW-0378">Hydrolase</keyword>
<evidence type="ECO:0000256" key="2">
    <source>
        <dbReference type="SAM" id="SignalP"/>
    </source>
</evidence>
<dbReference type="Pfam" id="PF04185">
    <property type="entry name" value="Phosphoesterase"/>
    <property type="match status" value="1"/>
</dbReference>
<feature type="chain" id="PRO_5035420145" description="Acid phosphatase" evidence="2">
    <location>
        <begin position="20"/>
        <end position="426"/>
    </location>
</feature>
<reference evidence="3" key="1">
    <citation type="journal article" date="2020" name="bioRxiv">
        <title>Whole genome comparisons of ergot fungi reveals the divergence and evolution of species within the genus Claviceps are the result of varying mechanisms driving genome evolution and host range expansion.</title>
        <authorList>
            <person name="Wyka S.A."/>
            <person name="Mondo S.J."/>
            <person name="Liu M."/>
            <person name="Dettman J."/>
            <person name="Nalam V."/>
            <person name="Broders K.D."/>
        </authorList>
    </citation>
    <scope>NUCLEOTIDE SEQUENCE</scope>
    <source>
        <strain evidence="3">CCC 489</strain>
    </source>
</reference>
<name>A0A8K0IZY2_9HYPO</name>
<dbReference type="PANTHER" id="PTHR31956:SF15">
    <property type="entry name" value="ACID PHOSPHATASE PHOA"/>
    <property type="match status" value="1"/>
</dbReference>
<evidence type="ECO:0000313" key="4">
    <source>
        <dbReference type="Proteomes" id="UP000811619"/>
    </source>
</evidence>
<dbReference type="SUPFAM" id="SSF53649">
    <property type="entry name" value="Alkaline phosphatase-like"/>
    <property type="match status" value="1"/>
</dbReference>
<dbReference type="OrthoDB" id="5135119at2759"/>
<dbReference type="GO" id="GO:0016788">
    <property type="term" value="F:hydrolase activity, acting on ester bonds"/>
    <property type="evidence" value="ECO:0007669"/>
    <property type="project" value="InterPro"/>
</dbReference>
<dbReference type="GO" id="GO:0009395">
    <property type="term" value="P:phospholipid catabolic process"/>
    <property type="evidence" value="ECO:0007669"/>
    <property type="project" value="TreeGrafter"/>
</dbReference>
<evidence type="ECO:0000256" key="1">
    <source>
        <dbReference type="ARBA" id="ARBA00022801"/>
    </source>
</evidence>
<dbReference type="Proteomes" id="UP000811619">
    <property type="component" value="Unassembled WGS sequence"/>
</dbReference>
<gene>
    <name evidence="3" type="ORF">E4U42_001394</name>
</gene>
<evidence type="ECO:0008006" key="5">
    <source>
        <dbReference type="Google" id="ProtNLM"/>
    </source>
</evidence>
<dbReference type="PANTHER" id="PTHR31956">
    <property type="entry name" value="NON-SPECIFIC PHOSPHOLIPASE C4-RELATED"/>
    <property type="match status" value="1"/>
</dbReference>